<protein>
    <submittedName>
        <fullName evidence="1">Long chain fatty acid-CoA synthetase Faa4p</fullName>
    </submittedName>
</protein>
<organism evidence="1 2">
    <name type="scientific">Mycolicibacterium komossense</name>
    <dbReference type="NCBI Taxonomy" id="1779"/>
    <lineage>
        <taxon>Bacteria</taxon>
        <taxon>Bacillati</taxon>
        <taxon>Actinomycetota</taxon>
        <taxon>Actinomycetes</taxon>
        <taxon>Mycobacteriales</taxon>
        <taxon>Mycobacteriaceae</taxon>
        <taxon>Mycolicibacterium</taxon>
    </lineage>
</organism>
<gene>
    <name evidence="1" type="ORF">H7J73_24960</name>
</gene>
<accession>A0ABT3CII7</accession>
<evidence type="ECO:0000313" key="1">
    <source>
        <dbReference type="EMBL" id="MCV7229265.1"/>
    </source>
</evidence>
<evidence type="ECO:0000313" key="2">
    <source>
        <dbReference type="Proteomes" id="UP001526201"/>
    </source>
</evidence>
<sequence length="60" mass="6687">MGQSYDIEISREDGRWLIRIPEIDATTYAMRRTTVGAAARECIATRTGIPIGYIAVRVSN</sequence>
<reference evidence="1 2" key="1">
    <citation type="journal article" date="2022" name="BMC Genomics">
        <title>Comparative genome analysis of mycobacteria focusing on tRNA and non-coding RNA.</title>
        <authorList>
            <person name="Behra P.R.K."/>
            <person name="Pettersson B.M.F."/>
            <person name="Ramesh M."/>
            <person name="Das S."/>
            <person name="Dasgupta S."/>
            <person name="Kirsebom L.A."/>
        </authorList>
    </citation>
    <scope>NUCLEOTIDE SEQUENCE [LARGE SCALE GENOMIC DNA]</scope>
    <source>
        <strain evidence="1 2">DSM 44078</strain>
    </source>
</reference>
<keyword evidence="2" id="KW-1185">Reference proteome</keyword>
<name>A0ABT3CII7_9MYCO</name>
<dbReference type="Proteomes" id="UP001526201">
    <property type="component" value="Unassembled WGS sequence"/>
</dbReference>
<comment type="caution">
    <text evidence="1">The sequence shown here is derived from an EMBL/GenBank/DDBJ whole genome shotgun (WGS) entry which is preliminary data.</text>
</comment>
<dbReference type="EMBL" id="JACKTY010000040">
    <property type="protein sequence ID" value="MCV7229265.1"/>
    <property type="molecule type" value="Genomic_DNA"/>
</dbReference>
<proteinExistence type="predicted"/>